<comment type="caution">
    <text evidence="3">The sequence shown here is derived from an EMBL/GenBank/DDBJ whole genome shotgun (WGS) entry which is preliminary data.</text>
</comment>
<dbReference type="SUPFAM" id="SSF52499">
    <property type="entry name" value="Isochorismatase-like hydrolases"/>
    <property type="match status" value="1"/>
</dbReference>
<comment type="similarity">
    <text evidence="1">Belongs to the isochorismatase family.</text>
</comment>
<gene>
    <name evidence="3" type="ORF">L202_04058</name>
</gene>
<accession>A0A1E3HPZ0</accession>
<organism evidence="3 4">
    <name type="scientific">Cryptococcus amylolentus CBS 6039</name>
    <dbReference type="NCBI Taxonomy" id="1295533"/>
    <lineage>
        <taxon>Eukaryota</taxon>
        <taxon>Fungi</taxon>
        <taxon>Dikarya</taxon>
        <taxon>Basidiomycota</taxon>
        <taxon>Agaricomycotina</taxon>
        <taxon>Tremellomycetes</taxon>
        <taxon>Tremellales</taxon>
        <taxon>Cryptococcaceae</taxon>
        <taxon>Cryptococcus</taxon>
    </lineage>
</organism>
<dbReference type="Proteomes" id="UP000094065">
    <property type="component" value="Unassembled WGS sequence"/>
</dbReference>
<dbReference type="GeneID" id="30155367"/>
<dbReference type="InterPro" id="IPR036380">
    <property type="entry name" value="Isochorismatase-like_sf"/>
</dbReference>
<dbReference type="AlphaFoldDB" id="A0A1E3HPZ0"/>
<dbReference type="InterPro" id="IPR000868">
    <property type="entry name" value="Isochorismatase-like_dom"/>
</dbReference>
<name>A0A1E3HPZ0_9TREE</name>
<evidence type="ECO:0000256" key="1">
    <source>
        <dbReference type="ARBA" id="ARBA00006336"/>
    </source>
</evidence>
<dbReference type="PANTHER" id="PTHR14119">
    <property type="entry name" value="HYDROLASE"/>
    <property type="match status" value="1"/>
</dbReference>
<dbReference type="OrthoDB" id="269496at2759"/>
<dbReference type="Pfam" id="PF00857">
    <property type="entry name" value="Isochorismatase"/>
    <property type="match status" value="1"/>
</dbReference>
<evidence type="ECO:0000313" key="3">
    <source>
        <dbReference type="EMBL" id="ODN78420.1"/>
    </source>
</evidence>
<dbReference type="RefSeq" id="XP_018993466.1">
    <property type="nucleotide sequence ID" value="XM_019138030.1"/>
</dbReference>
<dbReference type="EMBL" id="AWGJ01000006">
    <property type="protein sequence ID" value="ODN78420.1"/>
    <property type="molecule type" value="Genomic_DNA"/>
</dbReference>
<dbReference type="InterPro" id="IPR050993">
    <property type="entry name" value="Isochorismatase_domain"/>
</dbReference>
<sequence length="215" mass="24005">MISCIHKTAMSLNPRKTVLLVCDVQERFRSAIYGFEPLTASICKLVKASQVLGISNYVTEQNPRALGPTVQEITSLLDESPDEKLNLGRFSKTKFSMITDEIFEDDIGLPRYKNFILTGIESHICITQTALDALKITEAENIYIPVDAVSSCNKEEVPIALDNLRQRGVQITTSESLLYRLLGDADHPQFKYIAKLVREEKQNTAEALQTLAAVL</sequence>
<protein>
    <recommendedName>
        <fullName evidence="2">Isochorismatase-like domain-containing protein</fullName>
    </recommendedName>
</protein>
<reference evidence="3 4" key="1">
    <citation type="submission" date="2016-06" db="EMBL/GenBank/DDBJ databases">
        <title>Evolution of pathogenesis and genome organization in the Tremellales.</title>
        <authorList>
            <person name="Cuomo C."/>
            <person name="Litvintseva A."/>
            <person name="Heitman J."/>
            <person name="Chen Y."/>
            <person name="Sun S."/>
            <person name="Springer D."/>
            <person name="Dromer F."/>
            <person name="Young S."/>
            <person name="Zeng Q."/>
            <person name="Chapman S."/>
            <person name="Gujja S."/>
            <person name="Saif S."/>
            <person name="Birren B."/>
        </authorList>
    </citation>
    <scope>NUCLEOTIDE SEQUENCE [LARGE SCALE GENOMIC DNA]</scope>
    <source>
        <strain evidence="3 4">CBS 6039</strain>
    </source>
</reference>
<evidence type="ECO:0000313" key="4">
    <source>
        <dbReference type="Proteomes" id="UP000094065"/>
    </source>
</evidence>
<evidence type="ECO:0000259" key="2">
    <source>
        <dbReference type="Pfam" id="PF00857"/>
    </source>
</evidence>
<dbReference type="Gene3D" id="3.40.50.850">
    <property type="entry name" value="Isochorismatase-like"/>
    <property type="match status" value="1"/>
</dbReference>
<feature type="non-terminal residue" evidence="3">
    <location>
        <position position="1"/>
    </location>
</feature>
<feature type="domain" description="Isochorismatase-like" evidence="2">
    <location>
        <begin position="17"/>
        <end position="175"/>
    </location>
</feature>
<dbReference type="PANTHER" id="PTHR14119:SF3">
    <property type="entry name" value="ISOCHORISMATASE DOMAIN-CONTAINING PROTEIN 2"/>
    <property type="match status" value="1"/>
</dbReference>
<proteinExistence type="inferred from homology"/>
<keyword evidence="4" id="KW-1185">Reference proteome</keyword>